<organism evidence="2 3">
    <name type="scientific">Apatococcus fuscideae</name>
    <dbReference type="NCBI Taxonomy" id="2026836"/>
    <lineage>
        <taxon>Eukaryota</taxon>
        <taxon>Viridiplantae</taxon>
        <taxon>Chlorophyta</taxon>
        <taxon>core chlorophytes</taxon>
        <taxon>Trebouxiophyceae</taxon>
        <taxon>Chlorellales</taxon>
        <taxon>Chlorellaceae</taxon>
        <taxon>Apatococcus</taxon>
    </lineage>
</organism>
<feature type="compositionally biased region" description="Basic and acidic residues" evidence="1">
    <location>
        <begin position="145"/>
        <end position="155"/>
    </location>
</feature>
<gene>
    <name evidence="2" type="ORF">WJX84_002816</name>
</gene>
<name>A0AAW1SVT0_9CHLO</name>
<evidence type="ECO:0000256" key="1">
    <source>
        <dbReference type="SAM" id="MobiDB-lite"/>
    </source>
</evidence>
<comment type="caution">
    <text evidence="2">The sequence shown here is derived from an EMBL/GenBank/DDBJ whole genome shotgun (WGS) entry which is preliminary data.</text>
</comment>
<accession>A0AAW1SVT0</accession>
<dbReference type="AlphaFoldDB" id="A0AAW1SVT0"/>
<feature type="region of interest" description="Disordered" evidence="1">
    <location>
        <begin position="135"/>
        <end position="160"/>
    </location>
</feature>
<reference evidence="2 3" key="1">
    <citation type="journal article" date="2024" name="Nat. Commun.">
        <title>Phylogenomics reveals the evolutionary origins of lichenization in chlorophyte algae.</title>
        <authorList>
            <person name="Puginier C."/>
            <person name="Libourel C."/>
            <person name="Otte J."/>
            <person name="Skaloud P."/>
            <person name="Haon M."/>
            <person name="Grisel S."/>
            <person name="Petersen M."/>
            <person name="Berrin J.G."/>
            <person name="Delaux P.M."/>
            <person name="Dal Grande F."/>
            <person name="Keller J."/>
        </authorList>
    </citation>
    <scope>NUCLEOTIDE SEQUENCE [LARGE SCALE GENOMIC DNA]</scope>
    <source>
        <strain evidence="2 3">SAG 2523</strain>
    </source>
</reference>
<feature type="compositionally biased region" description="Gly residues" evidence="1">
    <location>
        <begin position="294"/>
        <end position="316"/>
    </location>
</feature>
<protein>
    <submittedName>
        <fullName evidence="2">Uncharacterized protein</fullName>
    </submittedName>
</protein>
<dbReference type="EMBL" id="JALJOV010000911">
    <property type="protein sequence ID" value="KAK9858818.1"/>
    <property type="molecule type" value="Genomic_DNA"/>
</dbReference>
<sequence>MAISPNRMRTSSPDSDSQNDKSGGVRAIIIREVEAAMAGQLENYGDEGLKQWHAHLQNQLSEASHAHHQAKDWLKQVDTTRALARDEYRLTQVADKQKAWKGNVAKLKDAQDNVKTTKENYYRAAAAVEAVTRELKRRTSGGEQIRPKQPTDKPTAKRKRTIAPEEPCPYCGHAYTVRDGLSSKTDTTGDRLHLRKCQCREKTPPCRNCPKCKGNEDIMSHNDPTLQYQLCQLRFKCEICSCRCPGAGKWVEHDSESRQAYAARTGQRHGQLSALGWHGTVGMTLPALSSNGNSGSGGSGGADVGGFLGGGSGGGAPSSAGKRGKSGRREHLKRLPADIRAQVQVLQSQAGSTIPGEWQSVPLSISHATGSLSLPQKPMMGVAKPPPELPADVLTLVRDVFLDAAGASAESSVQEYLRGQRVTSLIRIRGSFMRDVSYCSRHSQKQAPYKGAQTHAYYTS</sequence>
<feature type="compositionally biased region" description="Polar residues" evidence="1">
    <location>
        <begin position="7"/>
        <end position="16"/>
    </location>
</feature>
<proteinExistence type="predicted"/>
<feature type="region of interest" description="Disordered" evidence="1">
    <location>
        <begin position="292"/>
        <end position="328"/>
    </location>
</feature>
<dbReference type="Proteomes" id="UP001485043">
    <property type="component" value="Unassembled WGS sequence"/>
</dbReference>
<feature type="region of interest" description="Disordered" evidence="1">
    <location>
        <begin position="1"/>
        <end position="25"/>
    </location>
</feature>
<keyword evidence="3" id="KW-1185">Reference proteome</keyword>
<evidence type="ECO:0000313" key="2">
    <source>
        <dbReference type="EMBL" id="KAK9858818.1"/>
    </source>
</evidence>
<evidence type="ECO:0000313" key="3">
    <source>
        <dbReference type="Proteomes" id="UP001485043"/>
    </source>
</evidence>